<proteinExistence type="predicted"/>
<sequence>MRPMSRAEVRAAIVNMDPPGGRVRLPGWFDEIAWDHLDYLGWRDPRSVLQVYLVAEIEDTATGVLLRQAPPRAELGARAMMCDLCRFTRRFNEVAVFTARRAAKDKRQRLSGRGLHLCSDLDCHVNVNRAVSLGPFDPPADELIRQRRAGLRARTIAFLHATAEPPRR</sequence>
<feature type="domain" description="Elongation factor G-binding protein C-terminal treble-clef zinc-finger" evidence="1">
    <location>
        <begin position="8"/>
        <end position="160"/>
    </location>
</feature>
<dbReference type="Proteomes" id="UP000523447">
    <property type="component" value="Unassembled WGS sequence"/>
</dbReference>
<name>A0A7X6M2M5_9NOCA</name>
<evidence type="ECO:0000313" key="2">
    <source>
        <dbReference type="EMBL" id="NKY88619.1"/>
    </source>
</evidence>
<comment type="caution">
    <text evidence="2">The sequence shown here is derived from an EMBL/GenBank/DDBJ whole genome shotgun (WGS) entry which is preliminary data.</text>
</comment>
<accession>A0A7X6M2M5</accession>
<keyword evidence="3" id="KW-1185">Reference proteome</keyword>
<reference evidence="2 3" key="1">
    <citation type="submission" date="2020-04" db="EMBL/GenBank/DDBJ databases">
        <title>MicrobeNet Type strains.</title>
        <authorList>
            <person name="Nicholson A.C."/>
        </authorList>
    </citation>
    <scope>NUCLEOTIDE SEQUENCE [LARGE SCALE GENOMIC DNA]</scope>
    <source>
        <strain evidence="2 3">DSM 44445</strain>
    </source>
</reference>
<dbReference type="EMBL" id="JAAXPE010000031">
    <property type="protein sequence ID" value="NKY88619.1"/>
    <property type="molecule type" value="Genomic_DNA"/>
</dbReference>
<protein>
    <submittedName>
        <fullName evidence="2">FBP domain-containing protein</fullName>
    </submittedName>
</protein>
<evidence type="ECO:0000259" key="1">
    <source>
        <dbReference type="Pfam" id="PF16571"/>
    </source>
</evidence>
<dbReference type="Pfam" id="PF16571">
    <property type="entry name" value="FBP_C"/>
    <property type="match status" value="1"/>
</dbReference>
<organism evidence="2 3">
    <name type="scientific">Nocardia veterana</name>
    <dbReference type="NCBI Taxonomy" id="132249"/>
    <lineage>
        <taxon>Bacteria</taxon>
        <taxon>Bacillati</taxon>
        <taxon>Actinomycetota</taxon>
        <taxon>Actinomycetes</taxon>
        <taxon>Mycobacteriales</taxon>
        <taxon>Nocardiaceae</taxon>
        <taxon>Nocardia</taxon>
    </lineage>
</organism>
<dbReference type="AlphaFoldDB" id="A0A7X6M2M5"/>
<gene>
    <name evidence="2" type="ORF">HGA07_23720</name>
</gene>
<evidence type="ECO:0000313" key="3">
    <source>
        <dbReference type="Proteomes" id="UP000523447"/>
    </source>
</evidence>
<dbReference type="InterPro" id="IPR032330">
    <property type="entry name" value="EF-G-binding_C"/>
</dbReference>